<keyword evidence="4" id="KW-1185">Reference proteome</keyword>
<dbReference type="Gene3D" id="1.20.1050.60">
    <property type="entry name" value="alpha-1,2-mannosidase"/>
    <property type="match status" value="1"/>
</dbReference>
<dbReference type="EMBL" id="ACFH01000210">
    <property type="protein sequence ID" value="EEH64849.1"/>
    <property type="molecule type" value="Genomic_DNA"/>
</dbReference>
<dbReference type="HOGENOM" id="CLU_968513_0_0_11"/>
<protein>
    <recommendedName>
        <fullName evidence="2">Glycosyl hydrolase family 92 domain-containing protein</fullName>
    </recommendedName>
</protein>
<reference evidence="3 4" key="1">
    <citation type="submission" date="2009-01" db="EMBL/GenBank/DDBJ databases">
        <authorList>
            <person name="Qin X."/>
            <person name="Bachman B."/>
            <person name="Battles P."/>
            <person name="Bell A."/>
            <person name="Bess C."/>
            <person name="Bickham C."/>
            <person name="Chaboub L."/>
            <person name="Chen D."/>
            <person name="Coyle M."/>
            <person name="Deiros D.R."/>
            <person name="Dinh H."/>
            <person name="Forbes L."/>
            <person name="Fowler G."/>
            <person name="Francisco L."/>
            <person name="Fu Q."/>
            <person name="Gubbala S."/>
            <person name="Hale W."/>
            <person name="Han Y."/>
            <person name="Hemphill L."/>
            <person name="Highlander S.K."/>
            <person name="Hirani K."/>
            <person name="Hogues M."/>
            <person name="Jackson L."/>
            <person name="Jakkamsetti A."/>
            <person name="Javaid M."/>
            <person name="Jiang H."/>
            <person name="Korchina V."/>
            <person name="Kovar C."/>
            <person name="Lara F."/>
            <person name="Lee S."/>
            <person name="Mata R."/>
            <person name="Mathew T."/>
            <person name="Moen C."/>
            <person name="Morales K."/>
            <person name="Munidasa M."/>
            <person name="Nazareth L."/>
            <person name="Ngo R."/>
            <person name="Nguyen L."/>
            <person name="Okwuonu G."/>
            <person name="Ongeri F."/>
            <person name="Patil S."/>
            <person name="Petrosino J."/>
            <person name="Pham C."/>
            <person name="Pham P."/>
            <person name="Pu L.-L."/>
            <person name="Puazo M."/>
            <person name="Raj R."/>
            <person name="Reid J."/>
            <person name="Rouhana J."/>
            <person name="Saada N."/>
            <person name="Shang Y."/>
            <person name="Simmons D."/>
            <person name="Thornton R."/>
            <person name="Warren J."/>
            <person name="Weissenberger G."/>
            <person name="Zhang J."/>
            <person name="Zhang L."/>
            <person name="Zhou C."/>
            <person name="Zhu D."/>
            <person name="Muzny D."/>
            <person name="Worley K."/>
            <person name="Gibbs R."/>
        </authorList>
    </citation>
    <scope>NUCLEOTIDE SEQUENCE [LARGE SCALE GENOMIC DNA]</scope>
    <source>
        <strain evidence="3 4">DSM 15434</strain>
    </source>
</reference>
<comment type="caution">
    <text evidence="3">The sequence shown here is derived from an EMBL/GenBank/DDBJ whole genome shotgun (WGS) entry which is preliminary data.</text>
</comment>
<accession>C0W8U4</accession>
<evidence type="ECO:0000256" key="1">
    <source>
        <dbReference type="SAM" id="MobiDB-lite"/>
    </source>
</evidence>
<evidence type="ECO:0000313" key="4">
    <source>
        <dbReference type="Proteomes" id="UP000004778"/>
    </source>
</evidence>
<feature type="compositionally biased region" description="Basic and acidic residues" evidence="1">
    <location>
        <begin position="253"/>
        <end position="264"/>
    </location>
</feature>
<dbReference type="Proteomes" id="UP000004778">
    <property type="component" value="Unassembled WGS sequence"/>
</dbReference>
<sequence length="287" mass="31320">MYVNNGYWDTYRTCWPAFNLLLPESSGQMLQGLLQLYRDGGWMGRWSAPGFVNCMVGTSSDVMFADAAAHGVELDEETAYRSGLRNVLTPPDSEVVGRAGQGRFRFRDWVDTSVPEGLSWCLEGAINDAGLARWAARRARTCAVPVAACDLRAEAYYLRNRALVWRNLFQQASGFLVGRDEAGTWEAEPGELDPRVWGGSYTETNAWGMAFSAVHDADYLAAVHGGPAWPGRASGPLLRRAGEGGPRAAWDLRGGHPRDGRGPRDWYGAAGPVQPAGPPRALHVPLL</sequence>
<dbReference type="PANTHER" id="PTHR12143:SF43">
    <property type="entry name" value="PUTATIVE-RELATED"/>
    <property type="match status" value="1"/>
</dbReference>
<dbReference type="eggNOG" id="COG3537">
    <property type="taxonomic scope" value="Bacteria"/>
</dbReference>
<dbReference type="Gene3D" id="1.20.1610.10">
    <property type="entry name" value="alpha-1,2-mannosidases domains"/>
    <property type="match status" value="1"/>
</dbReference>
<evidence type="ECO:0000313" key="3">
    <source>
        <dbReference type="EMBL" id="EEH64849.1"/>
    </source>
</evidence>
<feature type="region of interest" description="Disordered" evidence="1">
    <location>
        <begin position="242"/>
        <end position="287"/>
    </location>
</feature>
<organism evidence="3 4">
    <name type="scientific">Actinomyces urogenitalis DSM 15434</name>
    <dbReference type="NCBI Taxonomy" id="525246"/>
    <lineage>
        <taxon>Bacteria</taxon>
        <taxon>Bacillati</taxon>
        <taxon>Actinomycetota</taxon>
        <taxon>Actinomycetes</taxon>
        <taxon>Actinomycetales</taxon>
        <taxon>Actinomycetaceae</taxon>
        <taxon>Actinomyces</taxon>
    </lineage>
</organism>
<feature type="domain" description="Glycosyl hydrolase family 92" evidence="2">
    <location>
        <begin position="2"/>
        <end position="227"/>
    </location>
</feature>
<proteinExistence type="predicted"/>
<dbReference type="GO" id="GO:0005829">
    <property type="term" value="C:cytosol"/>
    <property type="evidence" value="ECO:0007669"/>
    <property type="project" value="TreeGrafter"/>
</dbReference>
<dbReference type="InterPro" id="IPR012939">
    <property type="entry name" value="Glyco_hydro_92"/>
</dbReference>
<dbReference type="GO" id="GO:0000224">
    <property type="term" value="F:peptide-N4-(N-acetyl-beta-glucosaminyl)asparagine amidase activity"/>
    <property type="evidence" value="ECO:0007669"/>
    <property type="project" value="TreeGrafter"/>
</dbReference>
<dbReference type="AlphaFoldDB" id="C0W8U4"/>
<dbReference type="GO" id="GO:0006516">
    <property type="term" value="P:glycoprotein catabolic process"/>
    <property type="evidence" value="ECO:0007669"/>
    <property type="project" value="TreeGrafter"/>
</dbReference>
<dbReference type="Pfam" id="PF07971">
    <property type="entry name" value="Glyco_hydro_92"/>
    <property type="match status" value="1"/>
</dbReference>
<evidence type="ECO:0000259" key="2">
    <source>
        <dbReference type="Pfam" id="PF07971"/>
    </source>
</evidence>
<dbReference type="PANTHER" id="PTHR12143">
    <property type="entry name" value="PEPTIDE N-GLYCANASE PNGASE -RELATED"/>
    <property type="match status" value="1"/>
</dbReference>
<name>C0W8U4_9ACTO</name>
<gene>
    <name evidence="3" type="ORF">HMPREF0058_2288</name>
</gene>
<dbReference type="InterPro" id="IPR050883">
    <property type="entry name" value="PNGase"/>
</dbReference>